<feature type="domain" description="DUF6594" evidence="2">
    <location>
        <begin position="48"/>
        <end position="113"/>
    </location>
</feature>
<dbReference type="EMBL" id="CAWUHB010000051">
    <property type="protein sequence ID" value="CAK7229985.1"/>
    <property type="molecule type" value="Genomic_DNA"/>
</dbReference>
<keyword evidence="1" id="KW-1133">Transmembrane helix</keyword>
<feature type="transmembrane region" description="Helical" evidence="1">
    <location>
        <begin position="46"/>
        <end position="66"/>
    </location>
</feature>
<feature type="transmembrane region" description="Helical" evidence="1">
    <location>
        <begin position="101"/>
        <end position="120"/>
    </location>
</feature>
<proteinExistence type="predicted"/>
<dbReference type="Proteomes" id="UP001642405">
    <property type="component" value="Unassembled WGS sequence"/>
</dbReference>
<dbReference type="Pfam" id="PF20237">
    <property type="entry name" value="DUF6594"/>
    <property type="match status" value="1"/>
</dbReference>
<evidence type="ECO:0000256" key="1">
    <source>
        <dbReference type="SAM" id="Phobius"/>
    </source>
</evidence>
<evidence type="ECO:0000259" key="2">
    <source>
        <dbReference type="Pfam" id="PF20237"/>
    </source>
</evidence>
<keyword evidence="1" id="KW-0472">Membrane</keyword>
<dbReference type="InterPro" id="IPR046529">
    <property type="entry name" value="DUF6594"/>
</dbReference>
<reference evidence="3 4" key="1">
    <citation type="submission" date="2024-01" db="EMBL/GenBank/DDBJ databases">
        <authorList>
            <person name="Allen C."/>
            <person name="Tagirdzhanova G."/>
        </authorList>
    </citation>
    <scope>NUCLEOTIDE SEQUENCE [LARGE SCALE GENOMIC DNA]</scope>
</reference>
<gene>
    <name evidence="3" type="ORF">SCUCBS95973_007420</name>
</gene>
<protein>
    <recommendedName>
        <fullName evidence="2">DUF6594 domain-containing protein</fullName>
    </recommendedName>
</protein>
<feature type="transmembrane region" description="Helical" evidence="1">
    <location>
        <begin position="73"/>
        <end position="95"/>
    </location>
</feature>
<sequence length="122" mass="13091">MDIVECIDCVNIKSAVAEAIQKTMDVIALLPGVKPYDNLGNLFGAYLGRVAVAFVGAAFLIGPMWLMMLRNTLYTGLIWTTVFVSVFGILSAYWVVDYTSVLSATAAYAAVLVVFVGLTTPS</sequence>
<name>A0ABP0CFX6_9PEZI</name>
<keyword evidence="4" id="KW-1185">Reference proteome</keyword>
<evidence type="ECO:0000313" key="4">
    <source>
        <dbReference type="Proteomes" id="UP001642405"/>
    </source>
</evidence>
<evidence type="ECO:0000313" key="3">
    <source>
        <dbReference type="EMBL" id="CAK7229985.1"/>
    </source>
</evidence>
<keyword evidence="1" id="KW-0812">Transmembrane</keyword>
<comment type="caution">
    <text evidence="3">The sequence shown here is derived from an EMBL/GenBank/DDBJ whole genome shotgun (WGS) entry which is preliminary data.</text>
</comment>
<organism evidence="3 4">
    <name type="scientific">Sporothrix curviconia</name>
    <dbReference type="NCBI Taxonomy" id="1260050"/>
    <lineage>
        <taxon>Eukaryota</taxon>
        <taxon>Fungi</taxon>
        <taxon>Dikarya</taxon>
        <taxon>Ascomycota</taxon>
        <taxon>Pezizomycotina</taxon>
        <taxon>Sordariomycetes</taxon>
        <taxon>Sordariomycetidae</taxon>
        <taxon>Ophiostomatales</taxon>
        <taxon>Ophiostomataceae</taxon>
        <taxon>Sporothrix</taxon>
    </lineage>
</organism>
<accession>A0ABP0CFX6</accession>